<comment type="caution">
    <text evidence="2">The sequence shown here is derived from an EMBL/GenBank/DDBJ whole genome shotgun (WGS) entry which is preliminary data.</text>
</comment>
<dbReference type="PANTHER" id="PTHR30344:SF1">
    <property type="entry name" value="6-PHOSPHOGLUCONOLACTONASE"/>
    <property type="match status" value="1"/>
</dbReference>
<protein>
    <recommendedName>
        <fullName evidence="4">Lactonase family protein</fullName>
    </recommendedName>
</protein>
<accession>A0A367Y0Y5</accession>
<evidence type="ECO:0000256" key="1">
    <source>
        <dbReference type="ARBA" id="ARBA00005564"/>
    </source>
</evidence>
<evidence type="ECO:0000313" key="2">
    <source>
        <dbReference type="EMBL" id="RCK58702.1"/>
    </source>
</evidence>
<comment type="similarity">
    <text evidence="1">Belongs to the cycloisomerase 2 family.</text>
</comment>
<dbReference type="EMBL" id="QORO01000003">
    <property type="protein sequence ID" value="RCK58702.1"/>
    <property type="molecule type" value="Genomic_DNA"/>
</dbReference>
<sequence>MNVSERSCQTSGVIMTQTLIIGGYTDRDDVPAGAAAGLGLYAFDGSAATLAATVPVTNPTWFEWDARRRVLYVSQSSLTTLTAVSIPEGPESARVLDEIELDAVNPAHLALAPTGDAVLAACFTEGQVITVGLTEDGRFDGVRGRVDLATERNAEPHQISFGGSGFAVPDRARDEVHRFSWAAGSAPELVGSDPHPAGRGPRHLAWHPAHRDIAYLAGEFDNTVTALRLTGGRFEIAGSASTLPEGFSGENSVAAIFVDAAGTLYVSNRGHDSLATFDISDPLAPRPTDFVDAGGRTPRFAGEIAPGLIASAALDSHAVDLIRGGEERIRIAHGAPACVRLIDLA</sequence>
<dbReference type="InterPro" id="IPR050282">
    <property type="entry name" value="Cycloisomerase_2"/>
</dbReference>
<dbReference type="SUPFAM" id="SSF75011">
    <property type="entry name" value="3-carboxy-cis,cis-mucoante lactonizing enzyme"/>
    <property type="match status" value="1"/>
</dbReference>
<gene>
    <name evidence="2" type="ORF">DTO57_11185</name>
</gene>
<dbReference type="Pfam" id="PF10282">
    <property type="entry name" value="Lactonase"/>
    <property type="match status" value="1"/>
</dbReference>
<keyword evidence="3" id="KW-1185">Reference proteome</keyword>
<dbReference type="GO" id="GO:0017057">
    <property type="term" value="F:6-phosphogluconolactonase activity"/>
    <property type="evidence" value="ECO:0007669"/>
    <property type="project" value="TreeGrafter"/>
</dbReference>
<dbReference type="Gene3D" id="2.130.10.10">
    <property type="entry name" value="YVTN repeat-like/Quinoprotein amine dehydrogenase"/>
    <property type="match status" value="1"/>
</dbReference>
<dbReference type="InterPro" id="IPR015943">
    <property type="entry name" value="WD40/YVTN_repeat-like_dom_sf"/>
</dbReference>
<organism evidence="2 3">
    <name type="scientific">Microbacterium sorbitolivorans</name>
    <dbReference type="NCBI Taxonomy" id="1867410"/>
    <lineage>
        <taxon>Bacteria</taxon>
        <taxon>Bacillati</taxon>
        <taxon>Actinomycetota</taxon>
        <taxon>Actinomycetes</taxon>
        <taxon>Micrococcales</taxon>
        <taxon>Microbacteriaceae</taxon>
        <taxon>Microbacterium</taxon>
    </lineage>
</organism>
<evidence type="ECO:0008006" key="4">
    <source>
        <dbReference type="Google" id="ProtNLM"/>
    </source>
</evidence>
<dbReference type="Proteomes" id="UP000253508">
    <property type="component" value="Unassembled WGS sequence"/>
</dbReference>
<dbReference type="InterPro" id="IPR019405">
    <property type="entry name" value="Lactonase_7-beta_prop"/>
</dbReference>
<reference evidence="2 3" key="1">
    <citation type="submission" date="2018-07" db="EMBL/GenBank/DDBJ databases">
        <title>Microbacterium endoborsara sp. nov., a novel actinobacterium isolated from Borszczowia aralocaspica.</title>
        <authorList>
            <person name="An D."/>
        </authorList>
    </citation>
    <scope>NUCLEOTIDE SEQUENCE [LARGE SCALE GENOMIC DNA]</scope>
    <source>
        <strain evidence="2 3">C1.15228</strain>
    </source>
</reference>
<dbReference type="AlphaFoldDB" id="A0A367Y0Y5"/>
<dbReference type="PANTHER" id="PTHR30344">
    <property type="entry name" value="6-PHOSPHOGLUCONOLACTONASE-RELATED"/>
    <property type="match status" value="1"/>
</dbReference>
<name>A0A367Y0Y5_9MICO</name>
<proteinExistence type="inferred from homology"/>
<evidence type="ECO:0000313" key="3">
    <source>
        <dbReference type="Proteomes" id="UP000253508"/>
    </source>
</evidence>
<dbReference type="OrthoDB" id="9790815at2"/>